<dbReference type="PRINTS" id="PR00344">
    <property type="entry name" value="BCTRLSENSOR"/>
</dbReference>
<dbReference type="SMART" id="SM00388">
    <property type="entry name" value="HisKA"/>
    <property type="match status" value="1"/>
</dbReference>
<dbReference type="Gene3D" id="3.30.565.10">
    <property type="entry name" value="Histidine kinase-like ATPase, C-terminal domain"/>
    <property type="match status" value="1"/>
</dbReference>
<keyword evidence="12 15" id="KW-1133">Transmembrane helix</keyword>
<evidence type="ECO:0000313" key="18">
    <source>
        <dbReference type="EMBL" id="AYA46509.1"/>
    </source>
</evidence>
<dbReference type="SUPFAM" id="SSF158472">
    <property type="entry name" value="HAMP domain-like"/>
    <property type="match status" value="1"/>
</dbReference>
<dbReference type="Gene3D" id="3.30.450.300">
    <property type="entry name" value="Sensor histidine kinase RisS, periplasmic domain"/>
    <property type="match status" value="1"/>
</dbReference>
<evidence type="ECO:0000256" key="12">
    <source>
        <dbReference type="ARBA" id="ARBA00022989"/>
    </source>
</evidence>
<protein>
    <recommendedName>
        <fullName evidence="3">histidine kinase</fullName>
        <ecNumber evidence="3">2.7.13.3</ecNumber>
    </recommendedName>
</protein>
<feature type="domain" description="Histidine kinase" evidence="16">
    <location>
        <begin position="247"/>
        <end position="453"/>
    </location>
</feature>
<keyword evidence="6" id="KW-0597">Phosphoprotein</keyword>
<keyword evidence="11" id="KW-0067">ATP-binding</keyword>
<dbReference type="GO" id="GO:0000155">
    <property type="term" value="F:phosphorelay sensor kinase activity"/>
    <property type="evidence" value="ECO:0007669"/>
    <property type="project" value="InterPro"/>
</dbReference>
<dbReference type="Pfam" id="PF00512">
    <property type="entry name" value="HisKA"/>
    <property type="match status" value="1"/>
</dbReference>
<dbReference type="PATRIC" id="fig|305.107.peg.4868"/>
<dbReference type="InterPro" id="IPR004358">
    <property type="entry name" value="Sig_transdc_His_kin-like_C"/>
</dbReference>
<evidence type="ECO:0000256" key="10">
    <source>
        <dbReference type="ARBA" id="ARBA00022777"/>
    </source>
</evidence>
<dbReference type="EMBL" id="LN899823">
    <property type="protein sequence ID" value="CUV23499.1"/>
    <property type="molecule type" value="Genomic_DNA"/>
</dbReference>
<keyword evidence="4" id="KW-1003">Cell membrane</keyword>
<keyword evidence="13" id="KW-0902">Two-component regulatory system</keyword>
<dbReference type="Proteomes" id="UP000262427">
    <property type="component" value="Chromosome CM"/>
</dbReference>
<evidence type="ECO:0000256" key="13">
    <source>
        <dbReference type="ARBA" id="ARBA00023012"/>
    </source>
</evidence>
<dbReference type="EMBL" id="LN899824">
    <property type="protein sequence ID" value="CUV27609.1"/>
    <property type="molecule type" value="Genomic_DNA"/>
</dbReference>
<dbReference type="InterPro" id="IPR036890">
    <property type="entry name" value="HATPase_C_sf"/>
</dbReference>
<dbReference type="InterPro" id="IPR003661">
    <property type="entry name" value="HisK_dim/P_dom"/>
</dbReference>
<gene>
    <name evidence="20" type="primary">envZ</name>
    <name evidence="19" type="ORF">PSS4_v1_180005</name>
    <name evidence="24" type="ORF">RD1301_v1_1900046</name>
    <name evidence="18" type="ORF">RSP824_08410</name>
    <name evidence="20" type="ORF">RUN1744_v1_400099</name>
    <name evidence="21" type="ORF">RUN1985_v1_80104</name>
    <name evidence="22" type="ORF">TD1301_v1_1700011</name>
    <name evidence="23" type="ORF">TF3108_v1_690005</name>
</gene>
<dbReference type="Pfam" id="PF02518">
    <property type="entry name" value="HATPase_c"/>
    <property type="match status" value="1"/>
</dbReference>
<evidence type="ECO:0000256" key="4">
    <source>
        <dbReference type="ARBA" id="ARBA00022475"/>
    </source>
</evidence>
<dbReference type="InterPro" id="IPR050980">
    <property type="entry name" value="2C_sensor_his_kinase"/>
</dbReference>
<keyword evidence="9" id="KW-0547">Nucleotide-binding</keyword>
<evidence type="ECO:0000313" key="25">
    <source>
        <dbReference type="Proteomes" id="UP000262427"/>
    </source>
</evidence>
<dbReference type="InterPro" id="IPR005467">
    <property type="entry name" value="His_kinase_dom"/>
</dbReference>
<reference evidence="25" key="3">
    <citation type="submission" date="2018-01" db="EMBL/GenBank/DDBJ databases">
        <title>Raltonia solanacearum P824 infects blueberry.</title>
        <authorList>
            <person name="Bocsanczy A.M."/>
            <person name="Norman D.J."/>
        </authorList>
    </citation>
    <scope>NUCLEOTIDE SEQUENCE [LARGE SCALE GENOMIC DNA]</scope>
    <source>
        <strain evidence="25">P824</strain>
    </source>
</reference>
<accession>A0A0K1ZK80</accession>
<dbReference type="EMBL" id="LN899826">
    <property type="protein sequence ID" value="CUV41130.1"/>
    <property type="molecule type" value="Genomic_DNA"/>
</dbReference>
<dbReference type="PROSITE" id="PS50885">
    <property type="entry name" value="HAMP"/>
    <property type="match status" value="1"/>
</dbReference>
<evidence type="ECO:0000256" key="11">
    <source>
        <dbReference type="ARBA" id="ARBA00022840"/>
    </source>
</evidence>
<dbReference type="GO" id="GO:0005524">
    <property type="term" value="F:ATP binding"/>
    <property type="evidence" value="ECO:0007669"/>
    <property type="project" value="UniProtKB-KW"/>
</dbReference>
<evidence type="ECO:0000256" key="5">
    <source>
        <dbReference type="ARBA" id="ARBA00022519"/>
    </source>
</evidence>
<dbReference type="SMART" id="SM00304">
    <property type="entry name" value="HAMP"/>
    <property type="match status" value="1"/>
</dbReference>
<evidence type="ECO:0000256" key="2">
    <source>
        <dbReference type="ARBA" id="ARBA00004429"/>
    </source>
</evidence>
<keyword evidence="7" id="KW-0808">Transferase</keyword>
<evidence type="ECO:0000259" key="16">
    <source>
        <dbReference type="PROSITE" id="PS50109"/>
    </source>
</evidence>
<evidence type="ECO:0000256" key="15">
    <source>
        <dbReference type="SAM" id="Phobius"/>
    </source>
</evidence>
<proteinExistence type="predicted"/>
<dbReference type="EMBL" id="LN899821">
    <property type="protein sequence ID" value="CUV16749.1"/>
    <property type="molecule type" value="Genomic_DNA"/>
</dbReference>
<evidence type="ECO:0000313" key="22">
    <source>
        <dbReference type="EMBL" id="CUV35850.1"/>
    </source>
</evidence>
<evidence type="ECO:0000256" key="9">
    <source>
        <dbReference type="ARBA" id="ARBA00022741"/>
    </source>
</evidence>
<dbReference type="CDD" id="cd06225">
    <property type="entry name" value="HAMP"/>
    <property type="match status" value="1"/>
</dbReference>
<evidence type="ECO:0000313" key="24">
    <source>
        <dbReference type="EMBL" id="CUV61993.1"/>
    </source>
</evidence>
<dbReference type="InterPro" id="IPR003594">
    <property type="entry name" value="HATPase_dom"/>
</dbReference>
<dbReference type="Gene3D" id="1.10.287.130">
    <property type="match status" value="1"/>
</dbReference>
<dbReference type="PANTHER" id="PTHR44936:SF5">
    <property type="entry name" value="SENSOR HISTIDINE KINASE ENVZ"/>
    <property type="match status" value="1"/>
</dbReference>
<reference evidence="18" key="2">
    <citation type="submission" date="2018-01" db="EMBL/GenBank/DDBJ databases">
        <title>Ralstonia pseudosolanacearum P824 infects blueberry.</title>
        <authorList>
            <person name="Bocsanczy A.M."/>
            <person name="Norman D.J."/>
        </authorList>
    </citation>
    <scope>NUCLEOTIDE SEQUENCE</scope>
    <source>
        <strain evidence="18">P824</strain>
    </source>
</reference>
<dbReference type="PANTHER" id="PTHR44936">
    <property type="entry name" value="SENSOR PROTEIN CREC"/>
    <property type="match status" value="1"/>
</dbReference>
<dbReference type="InterPro" id="IPR038421">
    <property type="entry name" value="RisS_PPD_sf"/>
</dbReference>
<dbReference type="InterPro" id="IPR003660">
    <property type="entry name" value="HAMP_dom"/>
</dbReference>
<comment type="subcellular location">
    <subcellularLocation>
        <location evidence="2">Cell inner membrane</location>
        <topology evidence="2">Multi-pass membrane protein</topology>
    </subcellularLocation>
</comment>
<evidence type="ECO:0000256" key="14">
    <source>
        <dbReference type="ARBA" id="ARBA00023136"/>
    </source>
</evidence>
<evidence type="ECO:0000313" key="19">
    <source>
        <dbReference type="EMBL" id="CUV16749.1"/>
    </source>
</evidence>
<dbReference type="AlphaFoldDB" id="A0A0K1ZK80"/>
<evidence type="ECO:0000259" key="17">
    <source>
        <dbReference type="PROSITE" id="PS50885"/>
    </source>
</evidence>
<comment type="catalytic activity">
    <reaction evidence="1">
        <text>ATP + protein L-histidine = ADP + protein N-phospho-L-histidine.</text>
        <dbReference type="EC" id="2.7.13.3"/>
    </reaction>
</comment>
<dbReference type="SUPFAM" id="SSF55874">
    <property type="entry name" value="ATPase domain of HSP90 chaperone/DNA topoisomerase II/histidine kinase"/>
    <property type="match status" value="1"/>
</dbReference>
<sequence length="453" mass="50629">MRIPRPAALRRLLISVFGSLFWRTFMLIALLIAISLGAWFQSFRIFEREPRAQQIAMQIVSVVKLTRAALLYSDPARRRFLLLDLVQNEGIKVYPREKEDEYRTPQANPYLTQLVQREIRNRLGQDTVIATAVNDIPGVWVSFQIEGDDYWVAISPDRFEHVPGLQWLWWSIAALVLSVLGAAFITSRVNQPLKRLADTARAISAGDDPKSLPEGGGTEVAQANHSFNQMVRDLKQLEADRAVMLAGISHDLRTPLTRLRLETEMSPVDDQTRELMVADIEQMDAIIGQFLDYARPSGEMLEAVDLTELVRDTAPVYSAHDDIDLTLKLAPEAIARCNRMETQRILDNLIENARRYGKTHDTGRAEITVSTALQGNEVVLCVADRGAGVPADQLVLLTRPFYRLESARSEAKGAGLGMSIVSRILQRSGGRLTLENRTPPETGLVVSACYARG</sequence>
<reference evidence="20" key="1">
    <citation type="submission" date="2015-10" db="EMBL/GenBank/DDBJ databases">
        <authorList>
            <person name="Gilbert D.G."/>
        </authorList>
    </citation>
    <scope>NUCLEOTIDE SEQUENCE</scope>
    <source>
        <strain evidence="20">Phyl III-seqv23</strain>
    </source>
</reference>
<evidence type="ECO:0000256" key="3">
    <source>
        <dbReference type="ARBA" id="ARBA00012438"/>
    </source>
</evidence>
<dbReference type="InterPro" id="IPR032408">
    <property type="entry name" value="RisS_PPD"/>
</dbReference>
<dbReference type="PROSITE" id="PS50109">
    <property type="entry name" value="HIS_KIN"/>
    <property type="match status" value="1"/>
</dbReference>
<evidence type="ECO:0000256" key="8">
    <source>
        <dbReference type="ARBA" id="ARBA00022692"/>
    </source>
</evidence>
<dbReference type="EC" id="2.7.13.3" evidence="3"/>
<dbReference type="EMBL" id="CP025741">
    <property type="protein sequence ID" value="AYA46509.1"/>
    <property type="molecule type" value="Genomic_DNA"/>
</dbReference>
<dbReference type="GO" id="GO:0005886">
    <property type="term" value="C:plasma membrane"/>
    <property type="evidence" value="ECO:0007669"/>
    <property type="project" value="UniProtKB-SubCell"/>
</dbReference>
<feature type="domain" description="HAMP" evidence="17">
    <location>
        <begin position="187"/>
        <end position="239"/>
    </location>
</feature>
<keyword evidence="5" id="KW-0997">Cell inner membrane</keyword>
<evidence type="ECO:0000313" key="20">
    <source>
        <dbReference type="EMBL" id="CUV23499.1"/>
    </source>
</evidence>
<feature type="transmembrane region" description="Helical" evidence="15">
    <location>
        <begin position="12"/>
        <end position="40"/>
    </location>
</feature>
<name>A0A0K1ZK80_RALSL</name>
<dbReference type="EMBL" id="LN899822">
    <property type="protein sequence ID" value="CUV61993.1"/>
    <property type="molecule type" value="Genomic_DNA"/>
</dbReference>
<dbReference type="InterPro" id="IPR036097">
    <property type="entry name" value="HisK_dim/P_sf"/>
</dbReference>
<dbReference type="EMBL" id="LN899825">
    <property type="protein sequence ID" value="CUV35850.1"/>
    <property type="molecule type" value="Genomic_DNA"/>
</dbReference>
<keyword evidence="8 15" id="KW-0812">Transmembrane</keyword>
<keyword evidence="10 20" id="KW-0418">Kinase</keyword>
<evidence type="ECO:0000256" key="7">
    <source>
        <dbReference type="ARBA" id="ARBA00022679"/>
    </source>
</evidence>
<dbReference type="Pfam" id="PF00672">
    <property type="entry name" value="HAMP"/>
    <property type="match status" value="1"/>
</dbReference>
<dbReference type="CDD" id="cd00082">
    <property type="entry name" value="HisKA"/>
    <property type="match status" value="1"/>
</dbReference>
<keyword evidence="14 15" id="KW-0472">Membrane</keyword>
<evidence type="ECO:0000313" key="23">
    <source>
        <dbReference type="EMBL" id="CUV41130.1"/>
    </source>
</evidence>
<organism evidence="20">
    <name type="scientific">Ralstonia solanacearum</name>
    <name type="common">Pseudomonas solanacearum</name>
    <dbReference type="NCBI Taxonomy" id="305"/>
    <lineage>
        <taxon>Bacteria</taxon>
        <taxon>Pseudomonadati</taxon>
        <taxon>Pseudomonadota</taxon>
        <taxon>Betaproteobacteria</taxon>
        <taxon>Burkholderiales</taxon>
        <taxon>Burkholderiaceae</taxon>
        <taxon>Ralstonia</taxon>
        <taxon>Ralstonia solanacearum species complex</taxon>
    </lineage>
</organism>
<evidence type="ECO:0000256" key="6">
    <source>
        <dbReference type="ARBA" id="ARBA00022553"/>
    </source>
</evidence>
<evidence type="ECO:0000313" key="21">
    <source>
        <dbReference type="EMBL" id="CUV27609.1"/>
    </source>
</evidence>
<dbReference type="SUPFAM" id="SSF47384">
    <property type="entry name" value="Homodimeric domain of signal transducing histidine kinase"/>
    <property type="match status" value="1"/>
</dbReference>
<dbReference type="SMART" id="SM00387">
    <property type="entry name" value="HATPase_c"/>
    <property type="match status" value="1"/>
</dbReference>
<dbReference type="Pfam" id="PF16524">
    <property type="entry name" value="RisS_PPD"/>
    <property type="match status" value="1"/>
</dbReference>
<evidence type="ECO:0000256" key="1">
    <source>
        <dbReference type="ARBA" id="ARBA00000085"/>
    </source>
</evidence>